<proteinExistence type="predicted"/>
<dbReference type="EnsemblProtists" id="HpaT802336">
    <property type="protein sequence ID" value="HpaP802336"/>
    <property type="gene ID" value="HpaG802336"/>
</dbReference>
<name>M4B7T4_HYAAE</name>
<keyword evidence="3" id="KW-1185">Reference proteome</keyword>
<keyword evidence="1" id="KW-0732">Signal</keyword>
<evidence type="ECO:0000313" key="2">
    <source>
        <dbReference type="EnsemblProtists" id="HpaP802336"/>
    </source>
</evidence>
<dbReference type="HOGENOM" id="CLU_2983151_0_0_1"/>
<dbReference type="EMBL" id="JH597876">
    <property type="status" value="NOT_ANNOTATED_CDS"/>
    <property type="molecule type" value="Genomic_DNA"/>
</dbReference>
<organism evidence="2 3">
    <name type="scientific">Hyaloperonospora arabidopsidis (strain Emoy2)</name>
    <name type="common">Downy mildew agent</name>
    <name type="synonym">Peronospora arabidopsidis</name>
    <dbReference type="NCBI Taxonomy" id="559515"/>
    <lineage>
        <taxon>Eukaryota</taxon>
        <taxon>Sar</taxon>
        <taxon>Stramenopiles</taxon>
        <taxon>Oomycota</taxon>
        <taxon>Peronosporomycetes</taxon>
        <taxon>Peronosporales</taxon>
        <taxon>Peronosporaceae</taxon>
        <taxon>Hyaloperonospora</taxon>
    </lineage>
</organism>
<accession>M4B7T4</accession>
<feature type="chain" id="PRO_5004048926" description="RxLR effector candidate protein" evidence="1">
    <location>
        <begin position="23"/>
        <end position="56"/>
    </location>
</feature>
<feature type="signal peptide" evidence="1">
    <location>
        <begin position="1"/>
        <end position="22"/>
    </location>
</feature>
<dbReference type="VEuPathDB" id="FungiDB:HpaG802336"/>
<evidence type="ECO:0000256" key="1">
    <source>
        <dbReference type="SAM" id="SignalP"/>
    </source>
</evidence>
<dbReference type="InParanoid" id="M4B7T4"/>
<sequence>MLHLLPLQLFLLHQLLQMHVMSHPVLMMMAPKWRLSIWESWTVVPTRRRHLVHSSL</sequence>
<evidence type="ECO:0000313" key="3">
    <source>
        <dbReference type="Proteomes" id="UP000011713"/>
    </source>
</evidence>
<protein>
    <recommendedName>
        <fullName evidence="4">RxLR effector candidate protein</fullName>
    </recommendedName>
</protein>
<reference evidence="2" key="2">
    <citation type="submission" date="2015-06" db="UniProtKB">
        <authorList>
            <consortium name="EnsemblProtists"/>
        </authorList>
    </citation>
    <scope>IDENTIFICATION</scope>
    <source>
        <strain evidence="2">Emoy2</strain>
    </source>
</reference>
<dbReference type="Proteomes" id="UP000011713">
    <property type="component" value="Unassembled WGS sequence"/>
</dbReference>
<reference evidence="3" key="1">
    <citation type="journal article" date="2010" name="Science">
        <title>Signatures of adaptation to obligate biotrophy in the Hyaloperonospora arabidopsidis genome.</title>
        <authorList>
            <person name="Baxter L."/>
            <person name="Tripathy S."/>
            <person name="Ishaque N."/>
            <person name="Boot N."/>
            <person name="Cabral A."/>
            <person name="Kemen E."/>
            <person name="Thines M."/>
            <person name="Ah-Fong A."/>
            <person name="Anderson R."/>
            <person name="Badejoko W."/>
            <person name="Bittner-Eddy P."/>
            <person name="Boore J.L."/>
            <person name="Chibucos M.C."/>
            <person name="Coates M."/>
            <person name="Dehal P."/>
            <person name="Delehaunty K."/>
            <person name="Dong S."/>
            <person name="Downton P."/>
            <person name="Dumas B."/>
            <person name="Fabro G."/>
            <person name="Fronick C."/>
            <person name="Fuerstenberg S.I."/>
            <person name="Fulton L."/>
            <person name="Gaulin E."/>
            <person name="Govers F."/>
            <person name="Hughes L."/>
            <person name="Humphray S."/>
            <person name="Jiang R.H."/>
            <person name="Judelson H."/>
            <person name="Kamoun S."/>
            <person name="Kyung K."/>
            <person name="Meijer H."/>
            <person name="Minx P."/>
            <person name="Morris P."/>
            <person name="Nelson J."/>
            <person name="Phuntumart V."/>
            <person name="Qutob D."/>
            <person name="Rehmany A."/>
            <person name="Rougon-Cardoso A."/>
            <person name="Ryden P."/>
            <person name="Torto-Alalibo T."/>
            <person name="Studholme D."/>
            <person name="Wang Y."/>
            <person name="Win J."/>
            <person name="Wood J."/>
            <person name="Clifton S.W."/>
            <person name="Rogers J."/>
            <person name="Van den Ackerveken G."/>
            <person name="Jones J.D."/>
            <person name="McDowell J.M."/>
            <person name="Beynon J."/>
            <person name="Tyler B.M."/>
        </authorList>
    </citation>
    <scope>NUCLEOTIDE SEQUENCE [LARGE SCALE GENOMIC DNA]</scope>
    <source>
        <strain evidence="3">Emoy2</strain>
    </source>
</reference>
<dbReference type="AlphaFoldDB" id="M4B7T4"/>
<evidence type="ECO:0008006" key="4">
    <source>
        <dbReference type="Google" id="ProtNLM"/>
    </source>
</evidence>